<dbReference type="KEGG" id="rphy:RP166_8250"/>
<organism evidence="2 3">
    <name type="scientific">Rapeseed phyllody phytoplasma</name>
    <dbReference type="NCBI Taxonomy" id="2490543"/>
    <lineage>
        <taxon>Bacteria</taxon>
        <taxon>Bacillati</taxon>
        <taxon>Mycoplasmatota</taxon>
        <taxon>Mollicutes</taxon>
        <taxon>Acholeplasmatales</taxon>
        <taxon>Acholeplasmataceae</taxon>
        <taxon>Candidatus Phytoplasma</taxon>
        <taxon>16SrI (Aster yellows group)</taxon>
    </lineage>
</organism>
<dbReference type="AlphaFoldDB" id="A0A859IAL9"/>
<dbReference type="EMBL" id="CP055264">
    <property type="protein sequence ID" value="QKX95744.1"/>
    <property type="molecule type" value="Genomic_DNA"/>
</dbReference>
<evidence type="ECO:0000259" key="1">
    <source>
        <dbReference type="Pfam" id="PF11178"/>
    </source>
</evidence>
<evidence type="ECO:0000313" key="2">
    <source>
        <dbReference type="EMBL" id="QKX95744.1"/>
    </source>
</evidence>
<dbReference type="Proteomes" id="UP000509122">
    <property type="component" value="Chromosome"/>
</dbReference>
<dbReference type="Pfam" id="PF11178">
    <property type="entry name" value="DUF2963"/>
    <property type="match status" value="1"/>
</dbReference>
<gene>
    <name evidence="2" type="ORF">RP166_8250</name>
</gene>
<sequence>MSKSTIKEIINDWSQRVTQELRNNKLIKKTCYYEDNKTIHFIEEYSPITGKQTKYTSYNRDGTVKFNTEDNE</sequence>
<evidence type="ECO:0000313" key="3">
    <source>
        <dbReference type="Proteomes" id="UP000509122"/>
    </source>
</evidence>
<feature type="domain" description="DUF2963" evidence="1">
    <location>
        <begin position="32"/>
        <end position="66"/>
    </location>
</feature>
<accession>A0A859IAL9</accession>
<protein>
    <recommendedName>
        <fullName evidence="1">DUF2963 domain-containing protein</fullName>
    </recommendedName>
</protein>
<dbReference type="InterPro" id="IPR021348">
    <property type="entry name" value="DUF2963"/>
</dbReference>
<name>A0A859IAL9_9MOLU</name>
<reference evidence="2 3" key="1">
    <citation type="submission" date="2020-06" db="EMBL/GenBank/DDBJ databases">
        <title>Complete genome sequence of Candidatus Phytoplasma asteris RP166.</title>
        <authorList>
            <person name="Cho S.-T."/>
            <person name="Zwolinska A."/>
            <person name="Huang W."/>
            <person name="Wouters R."/>
            <person name="Hogenhout S.A."/>
            <person name="Kuo C.-H."/>
        </authorList>
    </citation>
    <scope>NUCLEOTIDE SEQUENCE [LARGE SCALE GENOMIC DNA]</scope>
    <source>
        <strain evidence="2">RP166</strain>
    </source>
</reference>
<proteinExistence type="predicted"/>